<keyword evidence="2" id="KW-0378">Hydrolase</keyword>
<reference evidence="2 3" key="1">
    <citation type="submission" date="2024-06" db="EMBL/GenBank/DDBJ databases">
        <title>The Natural Products Discovery Center: Release of the First 8490 Sequenced Strains for Exploring Actinobacteria Biosynthetic Diversity.</title>
        <authorList>
            <person name="Kalkreuter E."/>
            <person name="Kautsar S.A."/>
            <person name="Yang D."/>
            <person name="Bader C.D."/>
            <person name="Teijaro C.N."/>
            <person name="Fluegel L."/>
            <person name="Davis C.M."/>
            <person name="Simpson J.R."/>
            <person name="Lauterbach L."/>
            <person name="Steele A.D."/>
            <person name="Gui C."/>
            <person name="Meng S."/>
            <person name="Li G."/>
            <person name="Viehrig K."/>
            <person name="Ye F."/>
            <person name="Su P."/>
            <person name="Kiefer A.F."/>
            <person name="Nichols A."/>
            <person name="Cepeda A.J."/>
            <person name="Yan W."/>
            <person name="Fan B."/>
            <person name="Jiang Y."/>
            <person name="Adhikari A."/>
            <person name="Zheng C.-J."/>
            <person name="Schuster L."/>
            <person name="Cowan T.M."/>
            <person name="Smanski M.J."/>
            <person name="Chevrette M.G."/>
            <person name="De Carvalho L.P.S."/>
            <person name="Shen B."/>
        </authorList>
    </citation>
    <scope>NUCLEOTIDE SEQUENCE [LARGE SCALE GENOMIC DNA]</scope>
    <source>
        <strain evidence="2 3">NPDC050100</strain>
    </source>
</reference>
<dbReference type="Gene3D" id="3.40.50.1820">
    <property type="entry name" value="alpha/beta hydrolase"/>
    <property type="match status" value="1"/>
</dbReference>
<feature type="domain" description="AB hydrolase-1" evidence="1">
    <location>
        <begin position="30"/>
        <end position="105"/>
    </location>
</feature>
<comment type="caution">
    <text evidence="2">The sequence shown here is derived from an EMBL/GenBank/DDBJ whole genome shotgun (WGS) entry which is preliminary data.</text>
</comment>
<dbReference type="Pfam" id="PF00561">
    <property type="entry name" value="Abhydrolase_1"/>
    <property type="match status" value="1"/>
</dbReference>
<dbReference type="InterPro" id="IPR000073">
    <property type="entry name" value="AB_hydrolase_1"/>
</dbReference>
<dbReference type="Proteomes" id="UP001551675">
    <property type="component" value="Unassembled WGS sequence"/>
</dbReference>
<name>A0ABV3G9P7_MICGL</name>
<evidence type="ECO:0000313" key="2">
    <source>
        <dbReference type="EMBL" id="MEV0968312.1"/>
    </source>
</evidence>
<proteinExistence type="predicted"/>
<sequence length="115" mass="12160">MRGRPWTNLANNLESADRNRYAFGAGRRIRSRPCDPLPATMAAMIKTLCAAVADTLGFDRFAVYGVSGGGPHALAFAARHPDRVTRVASLAALAPRDADGLDRTAGNRAGPALAR</sequence>
<gene>
    <name evidence="2" type="ORF">AB0I59_06730</name>
</gene>
<keyword evidence="3" id="KW-1185">Reference proteome</keyword>
<evidence type="ECO:0000313" key="3">
    <source>
        <dbReference type="Proteomes" id="UP001551675"/>
    </source>
</evidence>
<dbReference type="InterPro" id="IPR029058">
    <property type="entry name" value="AB_hydrolase_fold"/>
</dbReference>
<dbReference type="SUPFAM" id="SSF53474">
    <property type="entry name" value="alpha/beta-Hydrolases"/>
    <property type="match status" value="1"/>
</dbReference>
<protein>
    <submittedName>
        <fullName evidence="2">Alpha/beta fold hydrolase</fullName>
    </submittedName>
</protein>
<dbReference type="GO" id="GO:0016787">
    <property type="term" value="F:hydrolase activity"/>
    <property type="evidence" value="ECO:0007669"/>
    <property type="project" value="UniProtKB-KW"/>
</dbReference>
<evidence type="ECO:0000259" key="1">
    <source>
        <dbReference type="Pfam" id="PF00561"/>
    </source>
</evidence>
<accession>A0ABV3G9P7</accession>
<dbReference type="EMBL" id="JBFALK010000003">
    <property type="protein sequence ID" value="MEV0968312.1"/>
    <property type="molecule type" value="Genomic_DNA"/>
</dbReference>
<organism evidence="2 3">
    <name type="scientific">Microtetraspora glauca</name>
    <dbReference type="NCBI Taxonomy" id="1996"/>
    <lineage>
        <taxon>Bacteria</taxon>
        <taxon>Bacillati</taxon>
        <taxon>Actinomycetota</taxon>
        <taxon>Actinomycetes</taxon>
        <taxon>Streptosporangiales</taxon>
        <taxon>Streptosporangiaceae</taxon>
        <taxon>Microtetraspora</taxon>
    </lineage>
</organism>
<dbReference type="RefSeq" id="WP_358130839.1">
    <property type="nucleotide sequence ID" value="NZ_JBFALK010000003.1"/>
</dbReference>